<comment type="similarity">
    <text evidence="1">Belongs to the DSD1 family.</text>
</comment>
<organism evidence="4 5">
    <name type="scientific">Actinospica acidithermotolerans</name>
    <dbReference type="NCBI Taxonomy" id="2828514"/>
    <lineage>
        <taxon>Bacteria</taxon>
        <taxon>Bacillati</taxon>
        <taxon>Actinomycetota</taxon>
        <taxon>Actinomycetes</taxon>
        <taxon>Catenulisporales</taxon>
        <taxon>Actinospicaceae</taxon>
        <taxon>Actinospica</taxon>
    </lineage>
</organism>
<dbReference type="InterPro" id="IPR026956">
    <property type="entry name" value="D-ser_dehydrat-like_dom"/>
</dbReference>
<evidence type="ECO:0000313" key="5">
    <source>
        <dbReference type="Proteomes" id="UP000676325"/>
    </source>
</evidence>
<dbReference type="InterPro" id="IPR051466">
    <property type="entry name" value="D-amino_acid_metab_enzyme"/>
</dbReference>
<dbReference type="Proteomes" id="UP000676325">
    <property type="component" value="Unassembled WGS sequence"/>
</dbReference>
<dbReference type="InterPro" id="IPR001608">
    <property type="entry name" value="Ala_racemase_N"/>
</dbReference>
<dbReference type="InterPro" id="IPR042208">
    <property type="entry name" value="D-ser_dehydrat-like_sf"/>
</dbReference>
<dbReference type="PANTHER" id="PTHR28004:SF2">
    <property type="entry name" value="D-SERINE DEHYDRATASE"/>
    <property type="match status" value="1"/>
</dbReference>
<dbReference type="Gene3D" id="2.40.37.20">
    <property type="entry name" value="D-serine dehydratase-like domain"/>
    <property type="match status" value="1"/>
</dbReference>
<evidence type="ECO:0000259" key="3">
    <source>
        <dbReference type="SMART" id="SM01119"/>
    </source>
</evidence>
<dbReference type="EMBL" id="JAGSOH010000024">
    <property type="protein sequence ID" value="MBR7826906.1"/>
    <property type="molecule type" value="Genomic_DNA"/>
</dbReference>
<evidence type="ECO:0000313" key="4">
    <source>
        <dbReference type="EMBL" id="MBR7826906.1"/>
    </source>
</evidence>
<dbReference type="GO" id="GO:0036088">
    <property type="term" value="P:D-serine catabolic process"/>
    <property type="evidence" value="ECO:0007669"/>
    <property type="project" value="TreeGrafter"/>
</dbReference>
<feature type="domain" description="D-serine dehydratase-like" evidence="3">
    <location>
        <begin position="257"/>
        <end position="350"/>
    </location>
</feature>
<dbReference type="SUPFAM" id="SSF51419">
    <property type="entry name" value="PLP-binding barrel"/>
    <property type="match status" value="1"/>
</dbReference>
<dbReference type="PANTHER" id="PTHR28004">
    <property type="entry name" value="ZGC:162816-RELATED"/>
    <property type="match status" value="1"/>
</dbReference>
<dbReference type="InterPro" id="IPR029066">
    <property type="entry name" value="PLP-binding_barrel"/>
</dbReference>
<dbReference type="Gene3D" id="3.20.20.10">
    <property type="entry name" value="Alanine racemase"/>
    <property type="match status" value="1"/>
</dbReference>
<gene>
    <name evidence="4" type="ORF">KDK95_11380</name>
</gene>
<dbReference type="RefSeq" id="WP_212518049.1">
    <property type="nucleotide sequence ID" value="NZ_JAGSOH010000024.1"/>
</dbReference>
<dbReference type="EC" id="5.1.1.1" evidence="4"/>
<dbReference type="GO" id="GO:0008721">
    <property type="term" value="F:D-serine ammonia-lyase activity"/>
    <property type="evidence" value="ECO:0007669"/>
    <property type="project" value="TreeGrafter"/>
</dbReference>
<keyword evidence="4" id="KW-0413">Isomerase</keyword>
<evidence type="ECO:0000256" key="2">
    <source>
        <dbReference type="ARBA" id="ARBA00023239"/>
    </source>
</evidence>
<proteinExistence type="inferred from homology"/>
<keyword evidence="2" id="KW-0456">Lyase</keyword>
<keyword evidence="5" id="KW-1185">Reference proteome</keyword>
<dbReference type="Pfam" id="PF14031">
    <property type="entry name" value="D-ser_dehydrat"/>
    <property type="match status" value="1"/>
</dbReference>
<evidence type="ECO:0000256" key="1">
    <source>
        <dbReference type="ARBA" id="ARBA00005323"/>
    </source>
</evidence>
<dbReference type="GO" id="GO:0008784">
    <property type="term" value="F:alanine racemase activity"/>
    <property type="evidence" value="ECO:0007669"/>
    <property type="project" value="UniProtKB-EC"/>
</dbReference>
<dbReference type="AlphaFoldDB" id="A0A941E8D7"/>
<comment type="caution">
    <text evidence="4">The sequence shown here is derived from an EMBL/GenBank/DDBJ whole genome shotgun (WGS) entry which is preliminary data.</text>
</comment>
<accession>A0A941E8D7</accession>
<dbReference type="Pfam" id="PF01168">
    <property type="entry name" value="Ala_racemase_N"/>
    <property type="match status" value="1"/>
</dbReference>
<sequence>MPSHLTAAAQAAPTTPALVVDVDTLDRNIGRMAEAARAGGFALRPHAKTHKCPQIAEKQLTAGAVGLTVATIGEAEVFAAGRVTDLFIAYPLWLDEGKQRRLAKLAAGARVQVGVDSIESARRIVGTGASVLIEIDSGHHRTGVQPTDAGALAREAAELGLTVDGVFTFPGHGMAHAEDVTPTEVRMRAARDQEAALVAAAASLRGAGIEPVIVSGGSTPTAALREDGQINELRPGVYVFNDAMQVALGSCGVEDVALAAAGTVVSVPAADRFVLDSGSKVLGADPNAWSPGYGLVPEYPGSKVVQLSEHHAVVQLPERVTAPRLGDRVAIVPNHVCNAVNLAAELVVVQQGTHMDSWPVAARGANA</sequence>
<protein>
    <submittedName>
        <fullName evidence="4">Alanine racemase</fullName>
        <ecNumber evidence="4">5.1.1.1</ecNumber>
    </submittedName>
</protein>
<name>A0A941E8D7_9ACTN</name>
<dbReference type="SMART" id="SM01119">
    <property type="entry name" value="D-ser_dehydrat"/>
    <property type="match status" value="1"/>
</dbReference>
<reference evidence="4" key="1">
    <citation type="submission" date="2021-04" db="EMBL/GenBank/DDBJ databases">
        <title>Genome based classification of Actinospica acidithermotolerans sp. nov., an actinobacterium isolated from an Indonesian hot spring.</title>
        <authorList>
            <person name="Kusuma A.B."/>
            <person name="Putra K.E."/>
            <person name="Nafisah S."/>
            <person name="Loh J."/>
            <person name="Nouioui I."/>
            <person name="Goodfellow M."/>
        </authorList>
    </citation>
    <scope>NUCLEOTIDE SEQUENCE</scope>
    <source>
        <strain evidence="4">MGRD01-02</strain>
    </source>
</reference>